<evidence type="ECO:0008006" key="3">
    <source>
        <dbReference type="Google" id="ProtNLM"/>
    </source>
</evidence>
<dbReference type="SUPFAM" id="SSF55724">
    <property type="entry name" value="Mog1p/PsbP-like"/>
    <property type="match status" value="1"/>
</dbReference>
<dbReference type="KEGG" id="atl:Athai_45810"/>
<dbReference type="Proteomes" id="UP000611640">
    <property type="component" value="Chromosome"/>
</dbReference>
<evidence type="ECO:0000313" key="1">
    <source>
        <dbReference type="EMBL" id="BCJ37078.1"/>
    </source>
</evidence>
<name>A0A7R7DSN1_9ACTN</name>
<reference evidence="1 2" key="1">
    <citation type="submission" date="2020-08" db="EMBL/GenBank/DDBJ databases">
        <title>Whole genome shotgun sequence of Actinocatenispora thailandica NBRC 105041.</title>
        <authorList>
            <person name="Komaki H."/>
            <person name="Tamura T."/>
        </authorList>
    </citation>
    <scope>NUCLEOTIDE SEQUENCE [LARGE SCALE GENOMIC DNA]</scope>
    <source>
        <strain evidence="1 2">NBRC 105041</strain>
    </source>
</reference>
<gene>
    <name evidence="1" type="ORF">Athai_45810</name>
</gene>
<dbReference type="RefSeq" id="WP_203963343.1">
    <property type="nucleotide sequence ID" value="NZ_AP023355.1"/>
</dbReference>
<sequence length="170" mass="19277">MTASEAEEPGGVTGNGLVDFRHPRLPFRLDLPDDWTLLVDRWPGIALLAREPAGHWPRTNLVVITDRIPVNMAESRWHQETEASLGAHLQRFRLLDREVETVGEVSTLRRLATHRLWDSEEPLTFDQCVLVAEGVAYTLTLTGHTLLYPELSGLFDRIRASFRVGRSEPE</sequence>
<evidence type="ECO:0000313" key="2">
    <source>
        <dbReference type="Proteomes" id="UP000611640"/>
    </source>
</evidence>
<proteinExistence type="predicted"/>
<organism evidence="1 2">
    <name type="scientific">Actinocatenispora thailandica</name>
    <dbReference type="NCBI Taxonomy" id="227318"/>
    <lineage>
        <taxon>Bacteria</taxon>
        <taxon>Bacillati</taxon>
        <taxon>Actinomycetota</taxon>
        <taxon>Actinomycetes</taxon>
        <taxon>Micromonosporales</taxon>
        <taxon>Micromonosporaceae</taxon>
        <taxon>Actinocatenispora</taxon>
    </lineage>
</organism>
<dbReference type="EMBL" id="AP023355">
    <property type="protein sequence ID" value="BCJ37078.1"/>
    <property type="molecule type" value="Genomic_DNA"/>
</dbReference>
<dbReference type="Gene3D" id="3.40.1000.10">
    <property type="entry name" value="Mog1/PsbP, alpha/beta/alpha sandwich"/>
    <property type="match status" value="1"/>
</dbReference>
<accession>A0A7R7DSN1</accession>
<dbReference type="InterPro" id="IPR016123">
    <property type="entry name" value="Mog1/PsbP_a/b/a-sand"/>
</dbReference>
<protein>
    <recommendedName>
        <fullName evidence="3">DUF1795 domain-containing protein</fullName>
    </recommendedName>
</protein>
<dbReference type="AlphaFoldDB" id="A0A7R7DSN1"/>
<keyword evidence="2" id="KW-1185">Reference proteome</keyword>